<sequence>MGLRNSYDMIMNKRIALSFLQDPSNCELIVYGLNSI</sequence>
<keyword evidence="2" id="KW-1185">Reference proteome</keyword>
<dbReference type="AlphaFoldDB" id="A0AAV5LGV9"/>
<organism evidence="1 2">
    <name type="scientific">Rubroshorea leprosula</name>
    <dbReference type="NCBI Taxonomy" id="152421"/>
    <lineage>
        <taxon>Eukaryota</taxon>
        <taxon>Viridiplantae</taxon>
        <taxon>Streptophyta</taxon>
        <taxon>Embryophyta</taxon>
        <taxon>Tracheophyta</taxon>
        <taxon>Spermatophyta</taxon>
        <taxon>Magnoliopsida</taxon>
        <taxon>eudicotyledons</taxon>
        <taxon>Gunneridae</taxon>
        <taxon>Pentapetalae</taxon>
        <taxon>rosids</taxon>
        <taxon>malvids</taxon>
        <taxon>Malvales</taxon>
        <taxon>Dipterocarpaceae</taxon>
        <taxon>Rubroshorea</taxon>
    </lineage>
</organism>
<evidence type="ECO:0000313" key="1">
    <source>
        <dbReference type="EMBL" id="GKV36463.1"/>
    </source>
</evidence>
<comment type="caution">
    <text evidence="1">The sequence shown here is derived from an EMBL/GenBank/DDBJ whole genome shotgun (WGS) entry which is preliminary data.</text>
</comment>
<dbReference type="EMBL" id="BPVZ01000116">
    <property type="protein sequence ID" value="GKV36463.1"/>
    <property type="molecule type" value="Genomic_DNA"/>
</dbReference>
<proteinExistence type="predicted"/>
<gene>
    <name evidence="1" type="ORF">SLEP1_g44593</name>
</gene>
<protein>
    <submittedName>
        <fullName evidence="1">Uncharacterized protein</fullName>
    </submittedName>
</protein>
<name>A0AAV5LGV9_9ROSI</name>
<dbReference type="Proteomes" id="UP001054252">
    <property type="component" value="Unassembled WGS sequence"/>
</dbReference>
<accession>A0AAV5LGV9</accession>
<reference evidence="1 2" key="1">
    <citation type="journal article" date="2021" name="Commun. Biol.">
        <title>The genome of Shorea leprosula (Dipterocarpaceae) highlights the ecological relevance of drought in aseasonal tropical rainforests.</title>
        <authorList>
            <person name="Ng K.K.S."/>
            <person name="Kobayashi M.J."/>
            <person name="Fawcett J.A."/>
            <person name="Hatakeyama M."/>
            <person name="Paape T."/>
            <person name="Ng C.H."/>
            <person name="Ang C.C."/>
            <person name="Tnah L.H."/>
            <person name="Lee C.T."/>
            <person name="Nishiyama T."/>
            <person name="Sese J."/>
            <person name="O'Brien M.J."/>
            <person name="Copetti D."/>
            <person name="Mohd Noor M.I."/>
            <person name="Ong R.C."/>
            <person name="Putra M."/>
            <person name="Sireger I.Z."/>
            <person name="Indrioko S."/>
            <person name="Kosugi Y."/>
            <person name="Izuno A."/>
            <person name="Isagi Y."/>
            <person name="Lee S.L."/>
            <person name="Shimizu K.K."/>
        </authorList>
    </citation>
    <scope>NUCLEOTIDE SEQUENCE [LARGE SCALE GENOMIC DNA]</scope>
    <source>
        <strain evidence="1">214</strain>
    </source>
</reference>
<evidence type="ECO:0000313" key="2">
    <source>
        <dbReference type="Proteomes" id="UP001054252"/>
    </source>
</evidence>